<feature type="compositionally biased region" description="Basic and acidic residues" evidence="5">
    <location>
        <begin position="157"/>
        <end position="170"/>
    </location>
</feature>
<dbReference type="Pfam" id="PF00877">
    <property type="entry name" value="NLPC_P60"/>
    <property type="match status" value="1"/>
</dbReference>
<keyword evidence="2" id="KW-0645">Protease</keyword>
<dbReference type="RefSeq" id="WP_155358560.1">
    <property type="nucleotide sequence ID" value="NZ_BAAAHL010000006.1"/>
</dbReference>
<comment type="similarity">
    <text evidence="1">Belongs to the peptidase C40 family.</text>
</comment>
<dbReference type="EMBL" id="BLAE01000045">
    <property type="protein sequence ID" value="GES13298.1"/>
    <property type="molecule type" value="Genomic_DNA"/>
</dbReference>
<dbReference type="GO" id="GO:0006508">
    <property type="term" value="P:proteolysis"/>
    <property type="evidence" value="ECO:0007669"/>
    <property type="project" value="UniProtKB-KW"/>
</dbReference>
<evidence type="ECO:0000313" key="9">
    <source>
        <dbReference type="Proteomes" id="UP000331127"/>
    </source>
</evidence>
<keyword evidence="6" id="KW-0732">Signal</keyword>
<name>A0A5M3X562_9ACTN</name>
<protein>
    <recommendedName>
        <fullName evidence="7">NlpC/P60 domain-containing protein</fullName>
    </recommendedName>
</protein>
<feature type="chain" id="PRO_5038622975" description="NlpC/P60 domain-containing protein" evidence="6">
    <location>
        <begin position="18"/>
        <end position="394"/>
    </location>
</feature>
<feature type="compositionally biased region" description="Pro residues" evidence="5">
    <location>
        <begin position="231"/>
        <end position="243"/>
    </location>
</feature>
<comment type="caution">
    <text evidence="8">The sequence shown here is derived from an EMBL/GenBank/DDBJ whole genome shotgun (WGS) entry which is preliminary data.</text>
</comment>
<feature type="compositionally biased region" description="Basic and acidic residues" evidence="5">
    <location>
        <begin position="213"/>
        <end position="230"/>
    </location>
</feature>
<evidence type="ECO:0000256" key="4">
    <source>
        <dbReference type="ARBA" id="ARBA00022807"/>
    </source>
</evidence>
<dbReference type="AlphaFoldDB" id="A0A5M3X562"/>
<evidence type="ECO:0000256" key="6">
    <source>
        <dbReference type="SAM" id="SignalP"/>
    </source>
</evidence>
<dbReference type="PANTHER" id="PTHR47359:SF3">
    <property type="entry name" value="NLP_P60 DOMAIN-CONTAINING PROTEIN-RELATED"/>
    <property type="match status" value="1"/>
</dbReference>
<dbReference type="Proteomes" id="UP000331127">
    <property type="component" value="Unassembled WGS sequence"/>
</dbReference>
<feature type="signal peptide" evidence="6">
    <location>
        <begin position="1"/>
        <end position="17"/>
    </location>
</feature>
<dbReference type="Gene3D" id="3.90.1720.10">
    <property type="entry name" value="endopeptidase domain like (from Nostoc punctiforme)"/>
    <property type="match status" value="1"/>
</dbReference>
<keyword evidence="3" id="KW-0378">Hydrolase</keyword>
<dbReference type="PANTHER" id="PTHR47359">
    <property type="entry name" value="PEPTIDOGLYCAN DL-ENDOPEPTIDASE CWLO"/>
    <property type="match status" value="1"/>
</dbReference>
<keyword evidence="4" id="KW-0788">Thiol protease</keyword>
<organism evidence="8 9">
    <name type="scientific">Acrocarpospora macrocephala</name>
    <dbReference type="NCBI Taxonomy" id="150177"/>
    <lineage>
        <taxon>Bacteria</taxon>
        <taxon>Bacillati</taxon>
        <taxon>Actinomycetota</taxon>
        <taxon>Actinomycetes</taxon>
        <taxon>Streptosporangiales</taxon>
        <taxon>Streptosporangiaceae</taxon>
        <taxon>Acrocarpospora</taxon>
    </lineage>
</organism>
<feature type="region of interest" description="Disordered" evidence="5">
    <location>
        <begin position="84"/>
        <end position="251"/>
    </location>
</feature>
<proteinExistence type="inferred from homology"/>
<evidence type="ECO:0000313" key="8">
    <source>
        <dbReference type="EMBL" id="GES13298.1"/>
    </source>
</evidence>
<gene>
    <name evidence="8" type="ORF">Amac_068950</name>
</gene>
<evidence type="ECO:0000256" key="2">
    <source>
        <dbReference type="ARBA" id="ARBA00022670"/>
    </source>
</evidence>
<keyword evidence="9" id="KW-1185">Reference proteome</keyword>
<dbReference type="InterPro" id="IPR051794">
    <property type="entry name" value="PG_Endopeptidase_C40"/>
</dbReference>
<dbReference type="InterPro" id="IPR038765">
    <property type="entry name" value="Papain-like_cys_pep_sf"/>
</dbReference>
<evidence type="ECO:0000256" key="1">
    <source>
        <dbReference type="ARBA" id="ARBA00007074"/>
    </source>
</evidence>
<evidence type="ECO:0000256" key="5">
    <source>
        <dbReference type="SAM" id="MobiDB-lite"/>
    </source>
</evidence>
<reference evidence="8 9" key="1">
    <citation type="submission" date="2019-10" db="EMBL/GenBank/DDBJ databases">
        <title>Whole genome shotgun sequence of Acrocarpospora macrocephala NBRC 16266.</title>
        <authorList>
            <person name="Ichikawa N."/>
            <person name="Kimura A."/>
            <person name="Kitahashi Y."/>
            <person name="Komaki H."/>
            <person name="Oguchi A."/>
        </authorList>
    </citation>
    <scope>NUCLEOTIDE SEQUENCE [LARGE SCALE GENOMIC DNA]</scope>
    <source>
        <strain evidence="8 9">NBRC 16266</strain>
    </source>
</reference>
<dbReference type="OrthoDB" id="3209655at2"/>
<dbReference type="InterPro" id="IPR000064">
    <property type="entry name" value="NLP_P60_dom"/>
</dbReference>
<dbReference type="GO" id="GO:0008234">
    <property type="term" value="F:cysteine-type peptidase activity"/>
    <property type="evidence" value="ECO:0007669"/>
    <property type="project" value="UniProtKB-KW"/>
</dbReference>
<accession>A0A5M3X562</accession>
<dbReference type="PROSITE" id="PS51935">
    <property type="entry name" value="NLPC_P60"/>
    <property type="match status" value="1"/>
</dbReference>
<dbReference type="SUPFAM" id="SSF54001">
    <property type="entry name" value="Cysteine proteinases"/>
    <property type="match status" value="1"/>
</dbReference>
<evidence type="ECO:0000259" key="7">
    <source>
        <dbReference type="PROSITE" id="PS51935"/>
    </source>
</evidence>
<feature type="domain" description="NlpC/P60" evidence="7">
    <location>
        <begin position="250"/>
        <end position="386"/>
    </location>
</feature>
<evidence type="ECO:0000256" key="3">
    <source>
        <dbReference type="ARBA" id="ARBA00022801"/>
    </source>
</evidence>
<feature type="compositionally biased region" description="Polar residues" evidence="5">
    <location>
        <begin position="124"/>
        <end position="152"/>
    </location>
</feature>
<sequence>MLPALLAASAITGVAFAGPALADIPRRPCAVVRPYPDRSWVAPNVFTNDRDHFEDLSTWEEHWEDWVAQQEYWWNTFITRFLPHTDDRDTPTPPHLPTRRPSCPPRNETLPPNHFQPPLHPTRENSTPSGDPITGWNSTPSEAPITTWNPKISWNPKPRERPKTGEELKIGGKSGTGENLGTSKKPWTGENRETRRNQGTGKNRGSGENLGIGEKRGNRERPGTAKESEPGPRPANSPKPATKPQPAHDQKPGEIAVAAVKSWLGTPYTWGGGNDKGPSRGIGRGAARVGFDCSGLVMAAWAKAGADLAHYTGTQIRQGHPVAIKDLRPGDLMFFGGTRAHPAHVGMYIGKGTMIHAPKTGDVVRKANVLNSKHYMSTFQGATRPTPKAPTPKK</sequence>